<dbReference type="Pfam" id="PF09981">
    <property type="entry name" value="DUF2218"/>
    <property type="match status" value="1"/>
</dbReference>
<dbReference type="Gene3D" id="3.30.310.50">
    <property type="entry name" value="Alpha-D-phosphohexomutase, C-terminal domain"/>
    <property type="match status" value="1"/>
</dbReference>
<evidence type="ECO:0000313" key="1">
    <source>
        <dbReference type="EMBL" id="ROQ18588.1"/>
    </source>
</evidence>
<dbReference type="Proteomes" id="UP000273643">
    <property type="component" value="Unassembled WGS sequence"/>
</dbReference>
<proteinExistence type="predicted"/>
<reference evidence="1 2" key="1">
    <citation type="submission" date="2018-11" db="EMBL/GenBank/DDBJ databases">
        <title>Genomic Encyclopedia of Type Strains, Phase IV (KMG-IV): sequencing the most valuable type-strain genomes for metagenomic binning, comparative biology and taxonomic classification.</title>
        <authorList>
            <person name="Goeker M."/>
        </authorList>
    </citation>
    <scope>NUCLEOTIDE SEQUENCE [LARGE SCALE GENOMIC DNA]</scope>
    <source>
        <strain evidence="1 2">DSM 16974</strain>
    </source>
</reference>
<evidence type="ECO:0008006" key="3">
    <source>
        <dbReference type="Google" id="ProtNLM"/>
    </source>
</evidence>
<evidence type="ECO:0000313" key="2">
    <source>
        <dbReference type="Proteomes" id="UP000273643"/>
    </source>
</evidence>
<dbReference type="AlphaFoldDB" id="A0A3N1NTS9"/>
<name>A0A3N1NTS9_9GAMM</name>
<dbReference type="RefSeq" id="WP_170162946.1">
    <property type="nucleotide sequence ID" value="NZ_RJUK01000002.1"/>
</dbReference>
<keyword evidence="2" id="KW-1185">Reference proteome</keyword>
<organism evidence="1 2">
    <name type="scientific">Marinimicrobium koreense</name>
    <dbReference type="NCBI Taxonomy" id="306545"/>
    <lineage>
        <taxon>Bacteria</taxon>
        <taxon>Pseudomonadati</taxon>
        <taxon>Pseudomonadota</taxon>
        <taxon>Gammaproteobacteria</taxon>
        <taxon>Cellvibrionales</taxon>
        <taxon>Cellvibrionaceae</taxon>
        <taxon>Marinimicrobium</taxon>
    </lineage>
</organism>
<dbReference type="InterPro" id="IPR014543">
    <property type="entry name" value="UCP028291"/>
</dbReference>
<gene>
    <name evidence="1" type="ORF">EDC38_2816</name>
</gene>
<dbReference type="EMBL" id="RJUK01000002">
    <property type="protein sequence ID" value="ROQ18588.1"/>
    <property type="molecule type" value="Genomic_DNA"/>
</dbReference>
<protein>
    <recommendedName>
        <fullName evidence="3">DUF2218 domain-containing protein</fullName>
    </recommendedName>
</protein>
<accession>A0A3N1NTS9</accession>
<comment type="caution">
    <text evidence="1">The sequence shown here is derived from an EMBL/GenBank/DDBJ whole genome shotgun (WGS) entry which is preliminary data.</text>
</comment>
<sequence length="97" mass="10979">MQTWTSRAAVELPAPARTLRRLCKHFSHKVRAQWQETTGEVDFGIGVCEFHAEAGILHCLCRARSETDLQDIEETIERHLGPMSGLTGAPPTPRWQR</sequence>